<evidence type="ECO:0000256" key="7">
    <source>
        <dbReference type="SAM" id="SignalP"/>
    </source>
</evidence>
<keyword evidence="3 7" id="KW-0732">Signal</keyword>
<name>A0A4Y7PF17_9AGAM</name>
<evidence type="ECO:0000256" key="6">
    <source>
        <dbReference type="ARBA" id="ARBA00023180"/>
    </source>
</evidence>
<dbReference type="InterPro" id="IPR002889">
    <property type="entry name" value="WSC_carb-bd"/>
</dbReference>
<dbReference type="OrthoDB" id="5985073at2759"/>
<evidence type="ECO:0000256" key="5">
    <source>
        <dbReference type="ARBA" id="ARBA00023136"/>
    </source>
</evidence>
<keyword evidence="2" id="KW-0812">Transmembrane</keyword>
<comment type="subcellular location">
    <subcellularLocation>
        <location evidence="1">Membrane</location>
        <topology evidence="1">Single-pass membrane protein</topology>
    </subcellularLocation>
</comment>
<feature type="chain" id="PRO_5021413664" evidence="7">
    <location>
        <begin position="25"/>
        <end position="459"/>
    </location>
</feature>
<protein>
    <submittedName>
        <fullName evidence="9">WSC-domain-containing protein</fullName>
    </submittedName>
</protein>
<feature type="domain" description="WSC" evidence="8">
    <location>
        <begin position="45"/>
        <end position="137"/>
    </location>
</feature>
<dbReference type="Proteomes" id="UP000294933">
    <property type="component" value="Unassembled WGS sequence"/>
</dbReference>
<evidence type="ECO:0000313" key="9">
    <source>
        <dbReference type="EMBL" id="TDL13618.1"/>
    </source>
</evidence>
<keyword evidence="5" id="KW-0472">Membrane</keyword>
<dbReference type="GO" id="GO:0005886">
    <property type="term" value="C:plasma membrane"/>
    <property type="evidence" value="ECO:0007669"/>
    <property type="project" value="TreeGrafter"/>
</dbReference>
<dbReference type="PANTHER" id="PTHR24269">
    <property type="entry name" value="KREMEN PROTEIN"/>
    <property type="match status" value="1"/>
</dbReference>
<dbReference type="Pfam" id="PF01822">
    <property type="entry name" value="WSC"/>
    <property type="match status" value="4"/>
</dbReference>
<keyword evidence="10" id="KW-1185">Reference proteome</keyword>
<feature type="domain" description="WSC" evidence="8">
    <location>
        <begin position="367"/>
        <end position="459"/>
    </location>
</feature>
<evidence type="ECO:0000259" key="8">
    <source>
        <dbReference type="PROSITE" id="PS51212"/>
    </source>
</evidence>
<reference evidence="9 10" key="1">
    <citation type="submission" date="2018-06" db="EMBL/GenBank/DDBJ databases">
        <title>A transcriptomic atlas of mushroom development highlights an independent origin of complex multicellularity.</title>
        <authorList>
            <consortium name="DOE Joint Genome Institute"/>
            <person name="Krizsan K."/>
            <person name="Almasi E."/>
            <person name="Merenyi Z."/>
            <person name="Sahu N."/>
            <person name="Viragh M."/>
            <person name="Koszo T."/>
            <person name="Mondo S."/>
            <person name="Kiss B."/>
            <person name="Balint B."/>
            <person name="Kues U."/>
            <person name="Barry K."/>
            <person name="Hegedus J.C."/>
            <person name="Henrissat B."/>
            <person name="Johnson J."/>
            <person name="Lipzen A."/>
            <person name="Ohm R."/>
            <person name="Nagy I."/>
            <person name="Pangilinan J."/>
            <person name="Yan J."/>
            <person name="Xiong Y."/>
            <person name="Grigoriev I.V."/>
            <person name="Hibbett D.S."/>
            <person name="Nagy L.G."/>
        </authorList>
    </citation>
    <scope>NUCLEOTIDE SEQUENCE [LARGE SCALE GENOMIC DNA]</scope>
    <source>
        <strain evidence="9 10">SZMC22713</strain>
    </source>
</reference>
<dbReference type="SMART" id="SM00321">
    <property type="entry name" value="WSC"/>
    <property type="match status" value="4"/>
</dbReference>
<evidence type="ECO:0000256" key="2">
    <source>
        <dbReference type="ARBA" id="ARBA00022692"/>
    </source>
</evidence>
<sequence>MFASRLNSVSPLLLLLCSLSAAEAAASHRRAPSPAPAVPAKLPGQWTSQGCYTDDTSNRALAGPSQSKDGMTIETCINFCTSNSYVYAGVEYSRECYCGNQLIGSTQAASTDCNMACKGDASELCGGPNRLNLFLNGNTPPAQPSTPSSVGDWNSIGCWTDAAGSRTMPFSPSIAQPMTINKCTDACHAAGYSLSGVEYADECYCGNQFDQGAQQASGCNMACNGDPTQFCGGGNRLNVYEYKSTSAPTVKPGVVGFHGSWSLQGCAIDSVSNRVLANRVPVNGLFDAISCIEACDHAGFPLAGVEFGSECYCGQSYSHTPQYSDLGDCNSICAGVANERCGGPNRLQVYLNNQAAAAPVQKSTISSYTSQGCYTDNVSKRTLTKSMSVTGDMTEELCVNACSTAGYKYAGVEYAGECWCDNSIQNGGASTTTGCDMTCKGDSTELCGGANHLNVFKRS</sequence>
<organism evidence="9 10">
    <name type="scientific">Rickenella mellea</name>
    <dbReference type="NCBI Taxonomy" id="50990"/>
    <lineage>
        <taxon>Eukaryota</taxon>
        <taxon>Fungi</taxon>
        <taxon>Dikarya</taxon>
        <taxon>Basidiomycota</taxon>
        <taxon>Agaricomycotina</taxon>
        <taxon>Agaricomycetes</taxon>
        <taxon>Hymenochaetales</taxon>
        <taxon>Rickenellaceae</taxon>
        <taxon>Rickenella</taxon>
    </lineage>
</organism>
<gene>
    <name evidence="9" type="ORF">BD410DRAFT_797574</name>
</gene>
<evidence type="ECO:0000313" key="10">
    <source>
        <dbReference type="Proteomes" id="UP000294933"/>
    </source>
</evidence>
<dbReference type="AlphaFoldDB" id="A0A4Y7PF17"/>
<evidence type="ECO:0000256" key="4">
    <source>
        <dbReference type="ARBA" id="ARBA00022989"/>
    </source>
</evidence>
<dbReference type="PANTHER" id="PTHR24269:SF16">
    <property type="entry name" value="PROTEIN SLG1"/>
    <property type="match status" value="1"/>
</dbReference>
<evidence type="ECO:0000256" key="3">
    <source>
        <dbReference type="ARBA" id="ARBA00022729"/>
    </source>
</evidence>
<evidence type="ECO:0000256" key="1">
    <source>
        <dbReference type="ARBA" id="ARBA00004167"/>
    </source>
</evidence>
<dbReference type="EMBL" id="ML170522">
    <property type="protein sequence ID" value="TDL13618.1"/>
    <property type="molecule type" value="Genomic_DNA"/>
</dbReference>
<dbReference type="STRING" id="50990.A0A4Y7PF17"/>
<proteinExistence type="predicted"/>
<feature type="domain" description="WSC" evidence="8">
    <location>
        <begin position="152"/>
        <end position="243"/>
    </location>
</feature>
<dbReference type="VEuPathDB" id="FungiDB:BD410DRAFT_797574"/>
<dbReference type="PROSITE" id="PS51212">
    <property type="entry name" value="WSC"/>
    <property type="match status" value="4"/>
</dbReference>
<feature type="domain" description="WSC" evidence="8">
    <location>
        <begin position="260"/>
        <end position="353"/>
    </location>
</feature>
<dbReference type="InterPro" id="IPR051836">
    <property type="entry name" value="Kremen_rcpt"/>
</dbReference>
<keyword evidence="6" id="KW-0325">Glycoprotein</keyword>
<accession>A0A4Y7PF17</accession>
<keyword evidence="4" id="KW-1133">Transmembrane helix</keyword>
<feature type="signal peptide" evidence="7">
    <location>
        <begin position="1"/>
        <end position="24"/>
    </location>
</feature>